<keyword evidence="1" id="KW-0472">Membrane</keyword>
<dbReference type="EMBL" id="BMMP01000009">
    <property type="protein sequence ID" value="GGO50722.1"/>
    <property type="molecule type" value="Genomic_DNA"/>
</dbReference>
<sequence>MSSSTSTVKRSRTRRAGESAFGMLLLVRNIVLLLVCLLVLAGGAWTSWKTAGPALTGDERGTVRVTRCVADECSGTFRPASGGGPDVRRVKVAESVSGVVGERLQVALVPGSKEAVRTGPAGALYGAVPFGGALMLAALVLWLGLRWRGTALVVGLLGAALTMTSWALLTF</sequence>
<evidence type="ECO:0000256" key="1">
    <source>
        <dbReference type="SAM" id="Phobius"/>
    </source>
</evidence>
<evidence type="ECO:0000313" key="2">
    <source>
        <dbReference type="EMBL" id="GGO50722.1"/>
    </source>
</evidence>
<dbReference type="Proteomes" id="UP000631535">
    <property type="component" value="Unassembled WGS sequence"/>
</dbReference>
<name>A0ABQ2MFB7_9ACTN</name>
<keyword evidence="1" id="KW-1133">Transmembrane helix</keyword>
<keyword evidence="3" id="KW-1185">Reference proteome</keyword>
<proteinExistence type="predicted"/>
<protein>
    <recommendedName>
        <fullName evidence="4">Integral membrane protein</fullName>
    </recommendedName>
</protein>
<accession>A0ABQ2MFB7</accession>
<evidence type="ECO:0000313" key="3">
    <source>
        <dbReference type="Proteomes" id="UP000631535"/>
    </source>
</evidence>
<keyword evidence="1" id="KW-0812">Transmembrane</keyword>
<organism evidence="2 3">
    <name type="scientific">Streptomyces daqingensis</name>
    <dbReference type="NCBI Taxonomy" id="1472640"/>
    <lineage>
        <taxon>Bacteria</taxon>
        <taxon>Bacillati</taxon>
        <taxon>Actinomycetota</taxon>
        <taxon>Actinomycetes</taxon>
        <taxon>Kitasatosporales</taxon>
        <taxon>Streptomycetaceae</taxon>
        <taxon>Streptomyces</taxon>
    </lineage>
</organism>
<evidence type="ECO:0008006" key="4">
    <source>
        <dbReference type="Google" id="ProtNLM"/>
    </source>
</evidence>
<reference evidence="3" key="1">
    <citation type="journal article" date="2019" name="Int. J. Syst. Evol. Microbiol.">
        <title>The Global Catalogue of Microorganisms (GCM) 10K type strain sequencing project: providing services to taxonomists for standard genome sequencing and annotation.</title>
        <authorList>
            <consortium name="The Broad Institute Genomics Platform"/>
            <consortium name="The Broad Institute Genome Sequencing Center for Infectious Disease"/>
            <person name="Wu L."/>
            <person name="Ma J."/>
        </authorList>
    </citation>
    <scope>NUCLEOTIDE SEQUENCE [LARGE SCALE GENOMIC DNA]</scope>
    <source>
        <strain evidence="3">CGMCC 4.7178</strain>
    </source>
</reference>
<feature type="transmembrane region" description="Helical" evidence="1">
    <location>
        <begin position="21"/>
        <end position="45"/>
    </location>
</feature>
<dbReference type="RefSeq" id="WP_189037724.1">
    <property type="nucleotide sequence ID" value="NZ_BMMP01000009.1"/>
</dbReference>
<comment type="caution">
    <text evidence="2">The sequence shown here is derived from an EMBL/GenBank/DDBJ whole genome shotgun (WGS) entry which is preliminary data.</text>
</comment>
<feature type="transmembrane region" description="Helical" evidence="1">
    <location>
        <begin position="150"/>
        <end position="169"/>
    </location>
</feature>
<gene>
    <name evidence="2" type="ORF">GCM10012287_31130</name>
</gene>
<feature type="transmembrane region" description="Helical" evidence="1">
    <location>
        <begin position="123"/>
        <end position="143"/>
    </location>
</feature>